<evidence type="ECO:0000259" key="2">
    <source>
        <dbReference type="Pfam" id="PF22248"/>
    </source>
</evidence>
<comment type="similarity">
    <text evidence="1">Belongs to the peptidase M28 family.</text>
</comment>
<dbReference type="AlphaFoldDB" id="A0A182JFT7"/>
<evidence type="ECO:0000256" key="1">
    <source>
        <dbReference type="ARBA" id="ARBA00010918"/>
    </source>
</evidence>
<sequence length="233" mass="26119">MEEALTRTGRRAKNKEDYDPNIHRLPWYAGWLLIALVAFCGTGSYLTFFILPLRRKRNSCANKLHGRVREGAVLRFTPVLALVPEPESNRPNTPEMAQLSLASRESVNSVTSKVTFRLAGSFKTAVLVRPRANVTLVGWNLAPGKPPMVGLGEHYIQVDHGLPSNEPFMLELDLQTNGTLLALRVDPLVDISVATLFCEYHEHFTKRFKALVSSFPDWTAVVPCVRVVNIYSF</sequence>
<dbReference type="EnsemblMetazoa" id="AATE017271-RA">
    <property type="protein sequence ID" value="AATE017271-PA.1"/>
    <property type="gene ID" value="AATE017271"/>
</dbReference>
<reference evidence="3" key="1">
    <citation type="submission" date="2022-08" db="UniProtKB">
        <authorList>
            <consortium name="EnsemblMetazoa"/>
        </authorList>
    </citation>
    <scope>IDENTIFICATION</scope>
    <source>
        <strain evidence="3">EBRO</strain>
    </source>
</reference>
<accession>A0A182JFT7</accession>
<dbReference type="STRING" id="41427.A0A182JFT7"/>
<feature type="domain" description="Endoplasmic reticulum metallopeptidase 1-like C-terminal" evidence="2">
    <location>
        <begin position="86"/>
        <end position="231"/>
    </location>
</feature>
<dbReference type="VEuPathDB" id="VectorBase:AATE017271"/>
<dbReference type="Pfam" id="PF22248">
    <property type="entry name" value="ERMP1_C"/>
    <property type="match status" value="1"/>
</dbReference>
<proteinExistence type="inferred from homology"/>
<protein>
    <recommendedName>
        <fullName evidence="2">Endoplasmic reticulum metallopeptidase 1-like C-terminal domain-containing protein</fullName>
    </recommendedName>
</protein>
<evidence type="ECO:0000313" key="3">
    <source>
        <dbReference type="EnsemblMetazoa" id="AATE017271-PA.1"/>
    </source>
</evidence>
<name>A0A182JFT7_ANOAO</name>
<organism evidence="3">
    <name type="scientific">Anopheles atroparvus</name>
    <name type="common">European mosquito</name>
    <dbReference type="NCBI Taxonomy" id="41427"/>
    <lineage>
        <taxon>Eukaryota</taxon>
        <taxon>Metazoa</taxon>
        <taxon>Ecdysozoa</taxon>
        <taxon>Arthropoda</taxon>
        <taxon>Hexapoda</taxon>
        <taxon>Insecta</taxon>
        <taxon>Pterygota</taxon>
        <taxon>Neoptera</taxon>
        <taxon>Endopterygota</taxon>
        <taxon>Diptera</taxon>
        <taxon>Nematocera</taxon>
        <taxon>Culicoidea</taxon>
        <taxon>Culicidae</taxon>
        <taxon>Anophelinae</taxon>
        <taxon>Anopheles</taxon>
    </lineage>
</organism>
<dbReference type="InterPro" id="IPR053973">
    <property type="entry name" value="ERMP1-like_C"/>
</dbReference>